<evidence type="ECO:0000313" key="3">
    <source>
        <dbReference type="Proteomes" id="UP001472677"/>
    </source>
</evidence>
<evidence type="ECO:0000256" key="1">
    <source>
        <dbReference type="SAM" id="MobiDB-lite"/>
    </source>
</evidence>
<dbReference type="EMBL" id="JBBPBM010000188">
    <property type="protein sequence ID" value="KAK8501440.1"/>
    <property type="molecule type" value="Genomic_DNA"/>
</dbReference>
<name>A0ABR2B3P7_9ROSI</name>
<dbReference type="Proteomes" id="UP001472677">
    <property type="component" value="Unassembled WGS sequence"/>
</dbReference>
<protein>
    <submittedName>
        <fullName evidence="2">Uncharacterized protein</fullName>
    </submittedName>
</protein>
<feature type="compositionally biased region" description="Basic and acidic residues" evidence="1">
    <location>
        <begin position="11"/>
        <end position="26"/>
    </location>
</feature>
<proteinExistence type="predicted"/>
<evidence type="ECO:0000313" key="2">
    <source>
        <dbReference type="EMBL" id="KAK8501440.1"/>
    </source>
</evidence>
<reference evidence="2 3" key="1">
    <citation type="journal article" date="2024" name="G3 (Bethesda)">
        <title>Genome assembly of Hibiscus sabdariffa L. provides insights into metabolisms of medicinal natural products.</title>
        <authorList>
            <person name="Kim T."/>
        </authorList>
    </citation>
    <scope>NUCLEOTIDE SEQUENCE [LARGE SCALE GENOMIC DNA]</scope>
    <source>
        <strain evidence="2">TK-2024</strain>
        <tissue evidence="2">Old leaves</tissue>
    </source>
</reference>
<accession>A0ABR2B3P7</accession>
<organism evidence="2 3">
    <name type="scientific">Hibiscus sabdariffa</name>
    <name type="common">roselle</name>
    <dbReference type="NCBI Taxonomy" id="183260"/>
    <lineage>
        <taxon>Eukaryota</taxon>
        <taxon>Viridiplantae</taxon>
        <taxon>Streptophyta</taxon>
        <taxon>Embryophyta</taxon>
        <taxon>Tracheophyta</taxon>
        <taxon>Spermatophyta</taxon>
        <taxon>Magnoliopsida</taxon>
        <taxon>eudicotyledons</taxon>
        <taxon>Gunneridae</taxon>
        <taxon>Pentapetalae</taxon>
        <taxon>rosids</taxon>
        <taxon>malvids</taxon>
        <taxon>Malvales</taxon>
        <taxon>Malvaceae</taxon>
        <taxon>Malvoideae</taxon>
        <taxon>Hibiscus</taxon>
    </lineage>
</organism>
<dbReference type="PANTHER" id="PTHR32108">
    <property type="entry name" value="DNA-DIRECTED RNA POLYMERASE SUBUNIT ALPHA"/>
    <property type="match status" value="1"/>
</dbReference>
<comment type="caution">
    <text evidence="2">The sequence shown here is derived from an EMBL/GenBank/DDBJ whole genome shotgun (WGS) entry which is preliminary data.</text>
</comment>
<feature type="compositionally biased region" description="Low complexity" evidence="1">
    <location>
        <begin position="1"/>
        <end position="10"/>
    </location>
</feature>
<dbReference type="PANTHER" id="PTHR32108:SF9">
    <property type="entry name" value="REVERSE TRANSCRIPTASE RNASE H-LIKE DOMAIN-CONTAINING PROTEIN"/>
    <property type="match status" value="1"/>
</dbReference>
<gene>
    <name evidence="2" type="ORF">V6N12_016918</name>
</gene>
<keyword evidence="3" id="KW-1185">Reference proteome</keyword>
<feature type="region of interest" description="Disordered" evidence="1">
    <location>
        <begin position="1"/>
        <end position="38"/>
    </location>
</feature>
<sequence length="210" mass="23943">MAKMMTMMTDMVKEKERAESKEDANKKHNVSSEESSLNKQSVLSTIKIHINKPVRDTVNQGEIQERMDREKPCNPIPITYTELFRILLEKGLVILISFKPNTYPEAYNENAICGYHGSVSHTTENCELLKNEVDDVIKGGWLEFKDGRPKFHLTINRKPEAAKLRKSSESPIPIKCLGQSSNSTIQESKSHTTVSNRIKDDKFHFDPIPI</sequence>